<evidence type="ECO:0000256" key="3">
    <source>
        <dbReference type="ARBA" id="ARBA00009263"/>
    </source>
</evidence>
<dbReference type="Proteomes" id="UP000245629">
    <property type="component" value="Plasmid unnamed4"/>
</dbReference>
<dbReference type="InterPro" id="IPR006368">
    <property type="entry name" value="GDP_Man_deHydtase"/>
</dbReference>
<reference evidence="11" key="1">
    <citation type="submission" date="2018-05" db="EMBL/GenBank/DDBJ databases">
        <title>Azospirillum thermophila sp. nov., a novel isolated from hot spring.</title>
        <authorList>
            <person name="Zhao Z."/>
        </authorList>
    </citation>
    <scope>NUCLEOTIDE SEQUENCE [LARGE SCALE GENOMIC DNA]</scope>
    <source>
        <strain evidence="11">CFH 70021</strain>
        <plasmid evidence="11">unnamed4</plasmid>
    </source>
</reference>
<evidence type="ECO:0000256" key="5">
    <source>
        <dbReference type="ARBA" id="ARBA00022458"/>
    </source>
</evidence>
<keyword evidence="11" id="KW-1185">Reference proteome</keyword>
<protein>
    <recommendedName>
        <fullName evidence="4 8">GDP-mannose 4,6-dehydratase</fullName>
        <ecNumber evidence="4 8">4.2.1.47</ecNumber>
    </recommendedName>
    <alternativeName>
        <fullName evidence="8">GDP-D-mannose dehydratase</fullName>
    </alternativeName>
</protein>
<evidence type="ECO:0000259" key="9">
    <source>
        <dbReference type="Pfam" id="PF16363"/>
    </source>
</evidence>
<comment type="caution">
    <text evidence="8">Lacks conserved residue(s) required for the propagation of feature annotation.</text>
</comment>
<keyword evidence="6 8" id="KW-0456">Lyase</keyword>
<keyword evidence="5" id="KW-0536">Nodulation</keyword>
<dbReference type="FunFam" id="3.40.50.720:FF:000924">
    <property type="entry name" value="GDP-mannose 4,6 dehydratase"/>
    <property type="match status" value="1"/>
</dbReference>
<evidence type="ECO:0000313" key="10">
    <source>
        <dbReference type="EMBL" id="AWK90289.1"/>
    </source>
</evidence>
<evidence type="ECO:0000256" key="7">
    <source>
        <dbReference type="ARBA" id="ARBA00059383"/>
    </source>
</evidence>
<dbReference type="CDD" id="cd05260">
    <property type="entry name" value="GDP_MD_SDR_e"/>
    <property type="match status" value="1"/>
</dbReference>
<accession>A0A2S2D0K2</accession>
<dbReference type="GO" id="GO:0070401">
    <property type="term" value="F:NADP+ binding"/>
    <property type="evidence" value="ECO:0007669"/>
    <property type="project" value="UniProtKB-UniRule"/>
</dbReference>
<dbReference type="AlphaFoldDB" id="A0A2S2D0K2"/>
<dbReference type="OrthoDB" id="9779041at2"/>
<dbReference type="GO" id="GO:0008446">
    <property type="term" value="F:GDP-mannose 4,6-dehydratase activity"/>
    <property type="evidence" value="ECO:0007669"/>
    <property type="project" value="UniProtKB-UniRule"/>
</dbReference>
<dbReference type="EC" id="4.2.1.47" evidence="4 8"/>
<feature type="domain" description="NAD(P)-binding" evidence="9">
    <location>
        <begin position="6"/>
        <end position="310"/>
    </location>
</feature>
<dbReference type="Gene3D" id="3.90.25.10">
    <property type="entry name" value="UDP-galactose 4-epimerase, domain 1"/>
    <property type="match status" value="1"/>
</dbReference>
<organism evidence="10 11">
    <name type="scientific">Azospirillum thermophilum</name>
    <dbReference type="NCBI Taxonomy" id="2202148"/>
    <lineage>
        <taxon>Bacteria</taxon>
        <taxon>Pseudomonadati</taxon>
        <taxon>Pseudomonadota</taxon>
        <taxon>Alphaproteobacteria</taxon>
        <taxon>Rhodospirillales</taxon>
        <taxon>Azospirillaceae</taxon>
        <taxon>Azospirillum</taxon>
    </lineage>
</organism>
<dbReference type="PANTHER" id="PTHR43715:SF1">
    <property type="entry name" value="GDP-MANNOSE 4,6 DEHYDRATASE"/>
    <property type="match status" value="1"/>
</dbReference>
<dbReference type="InterPro" id="IPR016040">
    <property type="entry name" value="NAD(P)-bd_dom"/>
</dbReference>
<dbReference type="EMBL" id="CP029359">
    <property type="protein sequence ID" value="AWK90289.1"/>
    <property type="molecule type" value="Genomic_DNA"/>
</dbReference>
<evidence type="ECO:0000256" key="4">
    <source>
        <dbReference type="ARBA" id="ARBA00011989"/>
    </source>
</evidence>
<keyword evidence="8" id="KW-0521">NADP</keyword>
<comment type="catalytic activity">
    <reaction evidence="1 8">
        <text>GDP-alpha-D-mannose = GDP-4-dehydro-alpha-D-rhamnose + H2O</text>
        <dbReference type="Rhea" id="RHEA:23820"/>
        <dbReference type="ChEBI" id="CHEBI:15377"/>
        <dbReference type="ChEBI" id="CHEBI:57527"/>
        <dbReference type="ChEBI" id="CHEBI:57964"/>
        <dbReference type="EC" id="4.2.1.47"/>
    </reaction>
</comment>
<dbReference type="HAMAP" id="MF_00955">
    <property type="entry name" value="GDP_Man_dehydratase"/>
    <property type="match status" value="1"/>
</dbReference>
<evidence type="ECO:0000256" key="1">
    <source>
        <dbReference type="ARBA" id="ARBA00000188"/>
    </source>
</evidence>
<geneLocation type="plasmid" evidence="10 11">
    <name>unnamed4</name>
</geneLocation>
<dbReference type="Pfam" id="PF16363">
    <property type="entry name" value="GDP_Man_Dehyd"/>
    <property type="match status" value="1"/>
</dbReference>
<dbReference type="PANTHER" id="PTHR43715">
    <property type="entry name" value="GDP-MANNOSE 4,6-DEHYDRATASE"/>
    <property type="match status" value="1"/>
</dbReference>
<sequence>MARTALIFGVSGQDGAYLAQFLLSRGYAVHGTSRDSEIASFRNLEILGIRGDVQVHSVALHDFRNIVQVIRQAKPDEIYNLSAQSAVGLSFEQPVETIDSILNGTLNILESIRFLDIDTRFYHASSSESFGDTLDGPASEATAFRPCSPYGVAKSAAHWLVANYRQAYGLFACSGILFNHESPLRPARFVTRKIIRGAIAVAQGRLSKLEMGNLSVARDWGWAPEYVDAMWRMLQQETPDDFVIATGRMHALEDFARMAFERFGLDWRDHVVQDRMQRRPMDIHYSVGNPAKAEARLGWKAKTLLPQIIEHLIEAELASAS</sequence>
<dbReference type="KEGG" id="azz:DEW08_30235"/>
<gene>
    <name evidence="8" type="primary">gmd</name>
    <name evidence="10" type="ORF">DEW08_30235</name>
</gene>
<comment type="cofactor">
    <cofactor evidence="2 8">
        <name>NADP(+)</name>
        <dbReference type="ChEBI" id="CHEBI:58349"/>
    </cofactor>
</comment>
<proteinExistence type="inferred from homology"/>
<comment type="similarity">
    <text evidence="3 8">Belongs to the NAD(P)-dependent epimerase/dehydratase family. GDP-mannose 4,6-dehydratase subfamily.</text>
</comment>
<dbReference type="RefSeq" id="WP_109334454.1">
    <property type="nucleotide sequence ID" value="NZ_CP029359.1"/>
</dbReference>
<evidence type="ECO:0000256" key="2">
    <source>
        <dbReference type="ARBA" id="ARBA00001937"/>
    </source>
</evidence>
<evidence type="ECO:0000256" key="6">
    <source>
        <dbReference type="ARBA" id="ARBA00023239"/>
    </source>
</evidence>
<dbReference type="InterPro" id="IPR036291">
    <property type="entry name" value="NAD(P)-bd_dom_sf"/>
</dbReference>
<evidence type="ECO:0000313" key="11">
    <source>
        <dbReference type="Proteomes" id="UP000245629"/>
    </source>
</evidence>
<comment type="function">
    <text evidence="7 8">Catalyzes the conversion of GDP-D-mannose to GDP-4-dehydro-6-deoxy-D-mannose.</text>
</comment>
<feature type="active site" evidence="8">
    <location>
        <position position="155"/>
    </location>
</feature>
<dbReference type="GO" id="GO:0042351">
    <property type="term" value="P:'de novo' GDP-L-fucose biosynthetic process"/>
    <property type="evidence" value="ECO:0007669"/>
    <property type="project" value="TreeGrafter"/>
</dbReference>
<dbReference type="Gene3D" id="3.40.50.720">
    <property type="entry name" value="NAD(P)-binding Rossmann-like Domain"/>
    <property type="match status" value="1"/>
</dbReference>
<dbReference type="SUPFAM" id="SSF51735">
    <property type="entry name" value="NAD(P)-binding Rossmann-fold domains"/>
    <property type="match status" value="1"/>
</dbReference>
<name>A0A2S2D0K2_9PROT</name>
<evidence type="ECO:0000256" key="8">
    <source>
        <dbReference type="HAMAP-Rule" id="MF_00955"/>
    </source>
</evidence>
<keyword evidence="10" id="KW-0614">Plasmid</keyword>